<feature type="region of interest" description="Disordered" evidence="1">
    <location>
        <begin position="108"/>
        <end position="128"/>
    </location>
</feature>
<dbReference type="AlphaFoldDB" id="A0A843XG01"/>
<feature type="compositionally biased region" description="Basic and acidic residues" evidence="1">
    <location>
        <begin position="112"/>
        <end position="128"/>
    </location>
</feature>
<protein>
    <submittedName>
        <fullName evidence="2">Uncharacterized protein</fullName>
    </submittedName>
</protein>
<name>A0A843XG01_COLES</name>
<organism evidence="2 3">
    <name type="scientific">Colocasia esculenta</name>
    <name type="common">Wild taro</name>
    <name type="synonym">Arum esculentum</name>
    <dbReference type="NCBI Taxonomy" id="4460"/>
    <lineage>
        <taxon>Eukaryota</taxon>
        <taxon>Viridiplantae</taxon>
        <taxon>Streptophyta</taxon>
        <taxon>Embryophyta</taxon>
        <taxon>Tracheophyta</taxon>
        <taxon>Spermatophyta</taxon>
        <taxon>Magnoliopsida</taxon>
        <taxon>Liliopsida</taxon>
        <taxon>Araceae</taxon>
        <taxon>Aroideae</taxon>
        <taxon>Colocasieae</taxon>
        <taxon>Colocasia</taxon>
    </lineage>
</organism>
<feature type="region of interest" description="Disordered" evidence="1">
    <location>
        <begin position="69"/>
        <end position="96"/>
    </location>
</feature>
<keyword evidence="3" id="KW-1185">Reference proteome</keyword>
<sequence length="152" mass="17824">MYDYKLVFQKGSRNMRIKDSNHHLIILYNVCFGQEDSRFKQALKIRNPKNRLKRIYDACKSKKYCANDEHGVETRGHEEDSQEPLQRIRGGCGAKQPHITIDGMKMVAEYKPSNRRDDDKDLPEPAERKQVLSAERVSFLSIYDVYFHKSKS</sequence>
<dbReference type="SUPFAM" id="SSF64484">
    <property type="entry name" value="beta and beta-prime subunits of DNA dependent RNA-polymerase"/>
    <property type="match status" value="1"/>
</dbReference>
<evidence type="ECO:0000256" key="1">
    <source>
        <dbReference type="SAM" id="MobiDB-lite"/>
    </source>
</evidence>
<accession>A0A843XG01</accession>
<evidence type="ECO:0000313" key="2">
    <source>
        <dbReference type="EMBL" id="MQM18246.1"/>
    </source>
</evidence>
<dbReference type="Proteomes" id="UP000652761">
    <property type="component" value="Unassembled WGS sequence"/>
</dbReference>
<gene>
    <name evidence="2" type="ORF">Taro_051233</name>
</gene>
<comment type="caution">
    <text evidence="2">The sequence shown here is derived from an EMBL/GenBank/DDBJ whole genome shotgun (WGS) entry which is preliminary data.</text>
</comment>
<dbReference type="OrthoDB" id="602474at2759"/>
<feature type="compositionally biased region" description="Basic and acidic residues" evidence="1">
    <location>
        <begin position="69"/>
        <end position="79"/>
    </location>
</feature>
<dbReference type="EMBL" id="NMUH01008057">
    <property type="protein sequence ID" value="MQM18246.1"/>
    <property type="molecule type" value="Genomic_DNA"/>
</dbReference>
<evidence type="ECO:0000313" key="3">
    <source>
        <dbReference type="Proteomes" id="UP000652761"/>
    </source>
</evidence>
<reference evidence="2" key="1">
    <citation type="submission" date="2017-07" db="EMBL/GenBank/DDBJ databases">
        <title>Taro Niue Genome Assembly and Annotation.</title>
        <authorList>
            <person name="Atibalentja N."/>
            <person name="Keating K."/>
            <person name="Fields C.J."/>
        </authorList>
    </citation>
    <scope>NUCLEOTIDE SEQUENCE</scope>
    <source>
        <strain evidence="2">Niue_2</strain>
        <tissue evidence="2">Leaf</tissue>
    </source>
</reference>
<proteinExistence type="predicted"/>